<proteinExistence type="predicted"/>
<organism evidence="1 2">
    <name type="scientific">Xenoophorus captivus</name>
    <dbReference type="NCBI Taxonomy" id="1517983"/>
    <lineage>
        <taxon>Eukaryota</taxon>
        <taxon>Metazoa</taxon>
        <taxon>Chordata</taxon>
        <taxon>Craniata</taxon>
        <taxon>Vertebrata</taxon>
        <taxon>Euteleostomi</taxon>
        <taxon>Actinopterygii</taxon>
        <taxon>Neopterygii</taxon>
        <taxon>Teleostei</taxon>
        <taxon>Neoteleostei</taxon>
        <taxon>Acanthomorphata</taxon>
        <taxon>Ovalentaria</taxon>
        <taxon>Atherinomorphae</taxon>
        <taxon>Cyprinodontiformes</taxon>
        <taxon>Goodeidae</taxon>
        <taxon>Xenoophorus</taxon>
    </lineage>
</organism>
<sequence>CMHVDEALIVNLSVARNAGVYLRLCCCSALFEERKVSCLSTTSFVILGTIDNLCPSHVIPRFSAASLCIFCLADCLRKRINMGLVLTCQWGWYMIQPLSLILLFEMFPQPLIDYVQCTISPL</sequence>
<reference evidence="1 2" key="1">
    <citation type="submission" date="2021-06" db="EMBL/GenBank/DDBJ databases">
        <authorList>
            <person name="Palmer J.M."/>
        </authorList>
    </citation>
    <scope>NUCLEOTIDE SEQUENCE [LARGE SCALE GENOMIC DNA]</scope>
    <source>
        <strain evidence="1 2">XC_2019</strain>
        <tissue evidence="1">Muscle</tissue>
    </source>
</reference>
<gene>
    <name evidence="1" type="ORF">XENOCAPTIV_019607</name>
</gene>
<feature type="non-terminal residue" evidence="1">
    <location>
        <position position="1"/>
    </location>
</feature>
<evidence type="ECO:0000313" key="1">
    <source>
        <dbReference type="EMBL" id="MEQ2201869.1"/>
    </source>
</evidence>
<comment type="caution">
    <text evidence="1">The sequence shown here is derived from an EMBL/GenBank/DDBJ whole genome shotgun (WGS) entry which is preliminary data.</text>
</comment>
<keyword evidence="2" id="KW-1185">Reference proteome</keyword>
<dbReference type="EMBL" id="JAHRIN010029374">
    <property type="protein sequence ID" value="MEQ2201869.1"/>
    <property type="molecule type" value="Genomic_DNA"/>
</dbReference>
<accession>A0ABV0R1G1</accession>
<name>A0ABV0R1G1_9TELE</name>
<evidence type="ECO:0000313" key="2">
    <source>
        <dbReference type="Proteomes" id="UP001434883"/>
    </source>
</evidence>
<dbReference type="Proteomes" id="UP001434883">
    <property type="component" value="Unassembled WGS sequence"/>
</dbReference>
<protein>
    <submittedName>
        <fullName evidence="1">Uncharacterized protein</fullName>
    </submittedName>
</protein>